<feature type="region of interest" description="Disordered" evidence="1">
    <location>
        <begin position="1"/>
        <end position="27"/>
    </location>
</feature>
<organism evidence="2">
    <name type="scientific">Micrurus corallinus</name>
    <name type="common">Brazilian coral snake</name>
    <dbReference type="NCBI Taxonomy" id="54390"/>
    <lineage>
        <taxon>Eukaryota</taxon>
        <taxon>Metazoa</taxon>
        <taxon>Chordata</taxon>
        <taxon>Craniata</taxon>
        <taxon>Vertebrata</taxon>
        <taxon>Euteleostomi</taxon>
        <taxon>Lepidosauria</taxon>
        <taxon>Squamata</taxon>
        <taxon>Bifurcata</taxon>
        <taxon>Unidentata</taxon>
        <taxon>Episquamata</taxon>
        <taxon>Toxicofera</taxon>
        <taxon>Serpentes</taxon>
        <taxon>Colubroidea</taxon>
        <taxon>Elapidae</taxon>
        <taxon>Elapinae</taxon>
        <taxon>Micrurus</taxon>
    </lineage>
</organism>
<proteinExistence type="predicted"/>
<name>A0A2D4G2M1_MICCO</name>
<evidence type="ECO:0000256" key="1">
    <source>
        <dbReference type="SAM" id="MobiDB-lite"/>
    </source>
</evidence>
<sequence>MAENKERKPKNADVRPKTSRSRSADRKDGYVWSGKKLSWIKKNENSSNAEIANASGIPTLSLRDQERKQSCSSAEMELEHILCSLNYLNSNPSDSVAKDVFGRICKAL</sequence>
<reference evidence="2" key="2">
    <citation type="submission" date="2017-11" db="EMBL/GenBank/DDBJ databases">
        <title>Coralsnake Venomics: Analyses of Venom Gland Transcriptomes and Proteomes of Six Brazilian Taxa.</title>
        <authorList>
            <person name="Aird S.D."/>
            <person name="Jorge da Silva N."/>
            <person name="Qiu L."/>
            <person name="Villar-Briones A."/>
            <person name="Aparecida-Saddi V."/>
            <person name="Campos-Telles M.P."/>
            <person name="Grau M."/>
            <person name="Mikheyev A.S."/>
        </authorList>
    </citation>
    <scope>NUCLEOTIDE SEQUENCE</scope>
    <source>
        <tissue evidence="2">Venom_gland</tissue>
    </source>
</reference>
<evidence type="ECO:0000313" key="2">
    <source>
        <dbReference type="EMBL" id="LAA53985.1"/>
    </source>
</evidence>
<dbReference type="EMBL" id="IACJ01104685">
    <property type="protein sequence ID" value="LAA53985.1"/>
    <property type="molecule type" value="Transcribed_RNA"/>
</dbReference>
<protein>
    <submittedName>
        <fullName evidence="2">Uncharacterized protein</fullName>
    </submittedName>
</protein>
<accession>A0A2D4G2M1</accession>
<dbReference type="AlphaFoldDB" id="A0A2D4G2M1"/>
<reference evidence="2" key="1">
    <citation type="submission" date="2017-07" db="EMBL/GenBank/DDBJ databases">
        <authorList>
            <person name="Mikheyev A."/>
            <person name="Grau M."/>
        </authorList>
    </citation>
    <scope>NUCLEOTIDE SEQUENCE</scope>
    <source>
        <tissue evidence="2">Venom_gland</tissue>
    </source>
</reference>